<gene>
    <name evidence="1" type="ordered locus">ACP_0869</name>
</gene>
<organism evidence="1 2">
    <name type="scientific">Acidobacterium capsulatum (strain ATCC 51196 / DSM 11244 / BCRC 80197 / JCM 7670 / NBRC 15755 / NCIMB 13165 / 161)</name>
    <dbReference type="NCBI Taxonomy" id="240015"/>
    <lineage>
        <taxon>Bacteria</taxon>
        <taxon>Pseudomonadati</taxon>
        <taxon>Acidobacteriota</taxon>
        <taxon>Terriglobia</taxon>
        <taxon>Terriglobales</taxon>
        <taxon>Acidobacteriaceae</taxon>
        <taxon>Acidobacterium</taxon>
    </lineage>
</organism>
<evidence type="ECO:0000313" key="2">
    <source>
        <dbReference type="Proteomes" id="UP000002207"/>
    </source>
</evidence>
<evidence type="ECO:0000313" key="1">
    <source>
        <dbReference type="EMBL" id="ACO33478.1"/>
    </source>
</evidence>
<accession>C1F2W9</accession>
<proteinExistence type="predicted"/>
<name>C1F2W9_ACIC5</name>
<sequence>MDSDLFFFVRSSEIAGSSGAKKCGSVAAPARGLKVVLKSHLDDADTIFGGGVTKGAGVADRGVLQSLGCCRGIATGAFANNQIQIIEAGTVEGVERVVQEVESRNPELHGAGATQTEVLEQRKV</sequence>
<keyword evidence="2" id="KW-1185">Reference proteome</keyword>
<dbReference type="EMBL" id="CP001472">
    <property type="protein sequence ID" value="ACO33478.1"/>
    <property type="molecule type" value="Genomic_DNA"/>
</dbReference>
<dbReference type="InParanoid" id="C1F2W9"/>
<protein>
    <submittedName>
        <fullName evidence="1">Uncharacterized protein</fullName>
    </submittedName>
</protein>
<dbReference type="Proteomes" id="UP000002207">
    <property type="component" value="Chromosome"/>
</dbReference>
<dbReference type="AlphaFoldDB" id="C1F2W9"/>
<reference evidence="1 2" key="1">
    <citation type="journal article" date="2009" name="Appl. Environ. Microbiol.">
        <title>Three genomes from the phylum Acidobacteria provide insight into the lifestyles of these microorganisms in soils.</title>
        <authorList>
            <person name="Ward N.L."/>
            <person name="Challacombe J.F."/>
            <person name="Janssen P.H."/>
            <person name="Henrissat B."/>
            <person name="Coutinho P.M."/>
            <person name="Wu M."/>
            <person name="Xie G."/>
            <person name="Haft D.H."/>
            <person name="Sait M."/>
            <person name="Badger J."/>
            <person name="Barabote R.D."/>
            <person name="Bradley B."/>
            <person name="Brettin T.S."/>
            <person name="Brinkac L.M."/>
            <person name="Bruce D."/>
            <person name="Creasy T."/>
            <person name="Daugherty S.C."/>
            <person name="Davidsen T.M."/>
            <person name="DeBoy R.T."/>
            <person name="Detter J.C."/>
            <person name="Dodson R.J."/>
            <person name="Durkin A.S."/>
            <person name="Ganapathy A."/>
            <person name="Gwinn-Giglio M."/>
            <person name="Han C.S."/>
            <person name="Khouri H."/>
            <person name="Kiss H."/>
            <person name="Kothari S.P."/>
            <person name="Madupu R."/>
            <person name="Nelson K.E."/>
            <person name="Nelson W.C."/>
            <person name="Paulsen I."/>
            <person name="Penn K."/>
            <person name="Ren Q."/>
            <person name="Rosovitz M.J."/>
            <person name="Selengut J.D."/>
            <person name="Shrivastava S."/>
            <person name="Sullivan S.A."/>
            <person name="Tapia R."/>
            <person name="Thompson L.S."/>
            <person name="Watkins K.L."/>
            <person name="Yang Q."/>
            <person name="Yu C."/>
            <person name="Zafar N."/>
            <person name="Zhou L."/>
            <person name="Kuske C.R."/>
        </authorList>
    </citation>
    <scope>NUCLEOTIDE SEQUENCE [LARGE SCALE GENOMIC DNA]</scope>
    <source>
        <strain evidence="2">ATCC 51196 / DSM 11244 / BCRC 80197 / JCM 7670 / NBRC 15755 / NCIMB 13165 / 161</strain>
    </source>
</reference>
<dbReference type="KEGG" id="aca:ACP_0869"/>
<dbReference type="HOGENOM" id="CLU_1998917_0_0_0"/>